<gene>
    <name evidence="7" type="ORF">BKCO1_10000161</name>
</gene>
<dbReference type="PANTHER" id="PTHR45644">
    <property type="entry name" value="AAA ATPASE, PUTATIVE (AFU_ORTHOLOGUE AFUA_2G12920)-RELATED-RELATED"/>
    <property type="match status" value="1"/>
</dbReference>
<dbReference type="GO" id="GO:0005741">
    <property type="term" value="C:mitochondrial outer membrane"/>
    <property type="evidence" value="ECO:0007669"/>
    <property type="project" value="UniProtKB-SubCell"/>
</dbReference>
<dbReference type="InterPro" id="IPR041569">
    <property type="entry name" value="AAA_lid_3"/>
</dbReference>
<evidence type="ECO:0000313" key="7">
    <source>
        <dbReference type="EMBL" id="OJD36656.1"/>
    </source>
</evidence>
<evidence type="ECO:0000313" key="8">
    <source>
        <dbReference type="Proteomes" id="UP000183809"/>
    </source>
</evidence>
<dbReference type="InterPro" id="IPR051701">
    <property type="entry name" value="Mito_OM_Translocase_MSP1"/>
</dbReference>
<keyword evidence="3" id="KW-0496">Mitochondrion</keyword>
<dbReference type="AlphaFoldDB" id="A0A1J9R7T9"/>
<evidence type="ECO:0000256" key="1">
    <source>
        <dbReference type="ARBA" id="ARBA00004572"/>
    </source>
</evidence>
<dbReference type="SMART" id="SM00382">
    <property type="entry name" value="AAA"/>
    <property type="match status" value="1"/>
</dbReference>
<protein>
    <submittedName>
        <fullName evidence="7">Atpase family aaa domain-containing protein 1-a</fullName>
    </submittedName>
</protein>
<organism evidence="7 8">
    <name type="scientific">Diplodia corticola</name>
    <dbReference type="NCBI Taxonomy" id="236234"/>
    <lineage>
        <taxon>Eukaryota</taxon>
        <taxon>Fungi</taxon>
        <taxon>Dikarya</taxon>
        <taxon>Ascomycota</taxon>
        <taxon>Pezizomycotina</taxon>
        <taxon>Dothideomycetes</taxon>
        <taxon>Dothideomycetes incertae sedis</taxon>
        <taxon>Botryosphaeriales</taxon>
        <taxon>Botryosphaeriaceae</taxon>
        <taxon>Diplodia</taxon>
    </lineage>
</organism>
<feature type="compositionally biased region" description="Low complexity" evidence="5">
    <location>
        <begin position="73"/>
        <end position="83"/>
    </location>
</feature>
<dbReference type="Pfam" id="PF17862">
    <property type="entry name" value="AAA_lid_3"/>
    <property type="match status" value="1"/>
</dbReference>
<keyword evidence="8" id="KW-1185">Reference proteome</keyword>
<comment type="subcellular location">
    <subcellularLocation>
        <location evidence="1">Mitochondrion outer membrane</location>
        <topology evidence="1">Single-pass membrane protein</topology>
    </subcellularLocation>
</comment>
<evidence type="ECO:0000256" key="5">
    <source>
        <dbReference type="SAM" id="MobiDB-lite"/>
    </source>
</evidence>
<dbReference type="OrthoDB" id="39734at2759"/>
<dbReference type="STRING" id="236234.A0A1J9R7T9"/>
<feature type="compositionally biased region" description="Polar residues" evidence="5">
    <location>
        <begin position="1"/>
        <end position="16"/>
    </location>
</feature>
<proteinExistence type="predicted"/>
<dbReference type="Gene3D" id="1.10.8.60">
    <property type="match status" value="1"/>
</dbReference>
<dbReference type="SUPFAM" id="SSF52540">
    <property type="entry name" value="P-loop containing nucleoside triphosphate hydrolases"/>
    <property type="match status" value="1"/>
</dbReference>
<sequence>MSQPQSPSLDDCSVSQYRRILTPDGDPASTVTYPVSISSCDRALHESIVPVDECSTAADATNSEHTPQESRDSSPSSQIDSSPNVNGETSIKETTTHADKMADWERKAKGEEEETLLANIVNIDSILPNYEQISIDQSIIRQLESVTKLALKRPKAFSHGVLVGNKITGAILYGPPGTGKTLLVKALAKQSGFNMLSISSADIWRKHWGEDEQMIRATFSLARKIKPCIIFIDEADAMLGVRKEDEQRHVRAYINLFLMEWDGLVSDIESPFILLATNRPLDLDPAVLRRAPVKIQLGIPTEAERCKILELLLTGEDLHPDINPKTLAKRTPYYTGSDLKNLCVASALECVREQQEDSEKRQLQKRHFEAAIAMIRATKMDQKSANQYDSFSKRPTSRDPPSKT</sequence>
<dbReference type="InterPro" id="IPR027417">
    <property type="entry name" value="P-loop_NTPase"/>
</dbReference>
<feature type="region of interest" description="Disordered" evidence="5">
    <location>
        <begin position="54"/>
        <end position="102"/>
    </location>
</feature>
<keyword evidence="3" id="KW-0472">Membrane</keyword>
<dbReference type="GO" id="GO:0016887">
    <property type="term" value="F:ATP hydrolysis activity"/>
    <property type="evidence" value="ECO:0007669"/>
    <property type="project" value="InterPro"/>
</dbReference>
<dbReference type="GO" id="GO:0005524">
    <property type="term" value="F:ATP binding"/>
    <property type="evidence" value="ECO:0007669"/>
    <property type="project" value="UniProtKB-KW"/>
</dbReference>
<dbReference type="Proteomes" id="UP000183809">
    <property type="component" value="Unassembled WGS sequence"/>
</dbReference>
<dbReference type="Pfam" id="PF00004">
    <property type="entry name" value="AAA"/>
    <property type="match status" value="1"/>
</dbReference>
<comment type="caution">
    <text evidence="7">The sequence shown here is derived from an EMBL/GenBank/DDBJ whole genome shotgun (WGS) entry which is preliminary data.</text>
</comment>
<reference evidence="7 8" key="1">
    <citation type="submission" date="2016-10" db="EMBL/GenBank/DDBJ databases">
        <title>Proteomics and genomics reveal pathogen-plant mechanisms compatible with a hemibiotrophic lifestyle of Diplodia corticola.</title>
        <authorList>
            <person name="Fernandes I."/>
            <person name="De Jonge R."/>
            <person name="Van De Peer Y."/>
            <person name="Devreese B."/>
            <person name="Alves A."/>
            <person name="Esteves A.C."/>
        </authorList>
    </citation>
    <scope>NUCLEOTIDE SEQUENCE [LARGE SCALE GENOMIC DNA]</scope>
    <source>
        <strain evidence="7 8">CBS 112549</strain>
    </source>
</reference>
<keyword evidence="2" id="KW-0547">Nucleotide-binding</keyword>
<evidence type="ECO:0000259" key="6">
    <source>
        <dbReference type="SMART" id="SM00382"/>
    </source>
</evidence>
<keyword evidence="4" id="KW-0067">ATP-binding</keyword>
<accession>A0A1J9R7T9</accession>
<evidence type="ECO:0000256" key="4">
    <source>
        <dbReference type="ARBA" id="ARBA00022840"/>
    </source>
</evidence>
<dbReference type="GeneID" id="31009605"/>
<dbReference type="EMBL" id="MNUE01000010">
    <property type="protein sequence ID" value="OJD36656.1"/>
    <property type="molecule type" value="Genomic_DNA"/>
</dbReference>
<feature type="domain" description="AAA+ ATPase" evidence="6">
    <location>
        <begin position="166"/>
        <end position="301"/>
    </location>
</feature>
<dbReference type="RefSeq" id="XP_020132916.1">
    <property type="nucleotide sequence ID" value="XM_020269346.1"/>
</dbReference>
<feature type="region of interest" description="Disordered" evidence="5">
    <location>
        <begin position="379"/>
        <end position="404"/>
    </location>
</feature>
<dbReference type="InterPro" id="IPR003593">
    <property type="entry name" value="AAA+_ATPase"/>
</dbReference>
<name>A0A1J9R7T9_9PEZI</name>
<keyword evidence="3" id="KW-1000">Mitochondrion outer membrane</keyword>
<feature type="region of interest" description="Disordered" evidence="5">
    <location>
        <begin position="1"/>
        <end position="32"/>
    </location>
</feature>
<dbReference type="InterPro" id="IPR003959">
    <property type="entry name" value="ATPase_AAA_core"/>
</dbReference>
<evidence type="ECO:0000256" key="3">
    <source>
        <dbReference type="ARBA" id="ARBA00022787"/>
    </source>
</evidence>
<dbReference type="PANTHER" id="PTHR45644:SF56">
    <property type="entry name" value="AAA ATPASE, PUTATIVE (AFU_ORTHOLOGUE AFUA_2G12920)-RELATED"/>
    <property type="match status" value="1"/>
</dbReference>
<feature type="compositionally biased region" description="Basic and acidic residues" evidence="5">
    <location>
        <begin position="90"/>
        <end position="102"/>
    </location>
</feature>
<evidence type="ECO:0000256" key="2">
    <source>
        <dbReference type="ARBA" id="ARBA00022741"/>
    </source>
</evidence>
<dbReference type="Gene3D" id="3.40.50.300">
    <property type="entry name" value="P-loop containing nucleotide triphosphate hydrolases"/>
    <property type="match status" value="1"/>
</dbReference>
<feature type="compositionally biased region" description="Polar residues" evidence="5">
    <location>
        <begin position="383"/>
        <end position="394"/>
    </location>
</feature>